<keyword evidence="2" id="KW-1185">Reference proteome</keyword>
<dbReference type="KEGG" id="dao:Desac_2952"/>
<dbReference type="EMBL" id="CP002629">
    <property type="protein sequence ID" value="AEB10751.1"/>
    <property type="molecule type" value="Genomic_DNA"/>
</dbReference>
<accession>F2NIY6</accession>
<evidence type="ECO:0000313" key="2">
    <source>
        <dbReference type="Proteomes" id="UP000000483"/>
    </source>
</evidence>
<reference evidence="2" key="2">
    <citation type="submission" date="2011-03" db="EMBL/GenBank/DDBJ databases">
        <title>The complete genome of Desulfobacca acetoxidans DSM 11109.</title>
        <authorList>
            <consortium name="US DOE Joint Genome Institute (JGI-PGF)"/>
            <person name="Lucas S."/>
            <person name="Copeland A."/>
            <person name="Lapidus A."/>
            <person name="Bruce D."/>
            <person name="Goodwin L."/>
            <person name="Pitluck S."/>
            <person name="Peters L."/>
            <person name="Kyrpides N."/>
            <person name="Mavromatis K."/>
            <person name="Ivanova N."/>
            <person name="Ovchinnikova G."/>
            <person name="Teshima H."/>
            <person name="Detter J.C."/>
            <person name="Han C."/>
            <person name="Land M."/>
            <person name="Hauser L."/>
            <person name="Markowitz V."/>
            <person name="Cheng J.-F."/>
            <person name="Hugenholtz P."/>
            <person name="Woyke T."/>
            <person name="Wu D."/>
            <person name="Spring S."/>
            <person name="Schueler E."/>
            <person name="Brambilla E."/>
            <person name="Klenk H.-P."/>
            <person name="Eisen J.A."/>
        </authorList>
    </citation>
    <scope>NUCLEOTIDE SEQUENCE [LARGE SCALE GENOMIC DNA]</scope>
    <source>
        <strain evidence="2">ATCC 700848 / DSM 11109 / ASRB2</strain>
    </source>
</reference>
<name>F2NIY6_DESAR</name>
<dbReference type="HOGENOM" id="CLU_3006736_0_0_7"/>
<sequence length="56" mass="6300">MGKEHDQGVRTADWQIPPVIWRLVHIPLPIRGLTLDGGVTREEGKDIFQVMVEGAH</sequence>
<protein>
    <submittedName>
        <fullName evidence="1">Uncharacterized protein</fullName>
    </submittedName>
</protein>
<dbReference type="AlphaFoldDB" id="F2NIY6"/>
<gene>
    <name evidence="1" type="ordered locus">Desac_2952</name>
</gene>
<evidence type="ECO:0000313" key="1">
    <source>
        <dbReference type="EMBL" id="AEB10751.1"/>
    </source>
</evidence>
<organism evidence="1 2">
    <name type="scientific">Desulfobacca acetoxidans (strain ATCC 700848 / DSM 11109 / ASRB2)</name>
    <dbReference type="NCBI Taxonomy" id="880072"/>
    <lineage>
        <taxon>Bacteria</taxon>
        <taxon>Pseudomonadati</taxon>
        <taxon>Thermodesulfobacteriota</taxon>
        <taxon>Desulfobaccia</taxon>
        <taxon>Desulfobaccales</taxon>
        <taxon>Desulfobaccaceae</taxon>
        <taxon>Desulfobacca</taxon>
    </lineage>
</organism>
<dbReference type="Proteomes" id="UP000000483">
    <property type="component" value="Chromosome"/>
</dbReference>
<proteinExistence type="predicted"/>
<dbReference type="RefSeq" id="WP_013707860.1">
    <property type="nucleotide sequence ID" value="NC_015388.1"/>
</dbReference>
<reference evidence="1 2" key="1">
    <citation type="journal article" date="2011" name="Stand. Genomic Sci.">
        <title>Complete genome sequence of the acetate-degrading sulfate reducer Desulfobacca acetoxidans type strain (ASRB2).</title>
        <authorList>
            <person name="Goker M."/>
            <person name="Teshima H."/>
            <person name="Lapidus A."/>
            <person name="Nolan M."/>
            <person name="Lucas S."/>
            <person name="Hammon N."/>
            <person name="Deshpande S."/>
            <person name="Cheng J.F."/>
            <person name="Tapia R."/>
            <person name="Han C."/>
            <person name="Goodwin L."/>
            <person name="Pitluck S."/>
            <person name="Huntemann M."/>
            <person name="Liolios K."/>
            <person name="Ivanova N."/>
            <person name="Pagani I."/>
            <person name="Mavromatis K."/>
            <person name="Ovchinikova G."/>
            <person name="Pati A."/>
            <person name="Chen A."/>
            <person name="Palaniappan K."/>
            <person name="Land M."/>
            <person name="Hauser L."/>
            <person name="Brambilla E.M."/>
            <person name="Rohde M."/>
            <person name="Spring S."/>
            <person name="Detter J.C."/>
            <person name="Woyke T."/>
            <person name="Bristow J."/>
            <person name="Eisen J.A."/>
            <person name="Markowitz V."/>
            <person name="Hugenholtz P."/>
            <person name="Kyrpides N.C."/>
            <person name="Klenk H.P."/>
        </authorList>
    </citation>
    <scope>NUCLEOTIDE SEQUENCE [LARGE SCALE GENOMIC DNA]</scope>
    <source>
        <strain evidence="2">ATCC 700848 / DSM 11109 / ASRB2</strain>
    </source>
</reference>